<evidence type="ECO:0000259" key="9">
    <source>
        <dbReference type="Pfam" id="PF08544"/>
    </source>
</evidence>
<dbReference type="HAMAP" id="MF_00061">
    <property type="entry name" value="IspE"/>
    <property type="match status" value="1"/>
</dbReference>
<proteinExistence type="inferred from homology"/>
<dbReference type="GO" id="GO:0016114">
    <property type="term" value="P:terpenoid biosynthetic process"/>
    <property type="evidence" value="ECO:0007669"/>
    <property type="project" value="InterPro"/>
</dbReference>
<feature type="domain" description="GHMP kinase N-terminal" evidence="8">
    <location>
        <begin position="67"/>
        <end position="143"/>
    </location>
</feature>
<keyword evidence="4" id="KW-0547">Nucleotide-binding</keyword>
<evidence type="ECO:0000313" key="10">
    <source>
        <dbReference type="EMBL" id="MPM49294.1"/>
    </source>
</evidence>
<dbReference type="InterPro" id="IPR036554">
    <property type="entry name" value="GHMP_kinase_C_sf"/>
</dbReference>
<dbReference type="EC" id="2.7.1.148" evidence="2"/>
<dbReference type="Gene3D" id="3.30.70.890">
    <property type="entry name" value="GHMP kinase, C-terminal domain"/>
    <property type="match status" value="1"/>
</dbReference>
<dbReference type="GO" id="GO:0050515">
    <property type="term" value="F:4-(cytidine 5'-diphospho)-2-C-methyl-D-erythritol kinase activity"/>
    <property type="evidence" value="ECO:0007669"/>
    <property type="project" value="UniProtKB-EC"/>
</dbReference>
<dbReference type="InterPro" id="IPR014721">
    <property type="entry name" value="Ribsml_uS5_D2-typ_fold_subgr"/>
</dbReference>
<evidence type="ECO:0000259" key="8">
    <source>
        <dbReference type="Pfam" id="PF00288"/>
    </source>
</evidence>
<dbReference type="Gene3D" id="3.30.230.10">
    <property type="match status" value="1"/>
</dbReference>
<dbReference type="InterPro" id="IPR004424">
    <property type="entry name" value="IspE"/>
</dbReference>
<gene>
    <name evidence="10" type="primary">ispE_26</name>
    <name evidence="10" type="ORF">SDC9_96023</name>
</gene>
<dbReference type="GO" id="GO:0005524">
    <property type="term" value="F:ATP binding"/>
    <property type="evidence" value="ECO:0007669"/>
    <property type="project" value="UniProtKB-KW"/>
</dbReference>
<dbReference type="InterPro" id="IPR013750">
    <property type="entry name" value="GHMP_kinase_C_dom"/>
</dbReference>
<accession>A0A645AI18</accession>
<dbReference type="SUPFAM" id="SSF54211">
    <property type="entry name" value="Ribosomal protein S5 domain 2-like"/>
    <property type="match status" value="1"/>
</dbReference>
<evidence type="ECO:0000256" key="6">
    <source>
        <dbReference type="ARBA" id="ARBA00022840"/>
    </source>
</evidence>
<evidence type="ECO:0000256" key="3">
    <source>
        <dbReference type="ARBA" id="ARBA00022679"/>
    </source>
</evidence>
<evidence type="ECO:0000256" key="2">
    <source>
        <dbReference type="ARBA" id="ARBA00012052"/>
    </source>
</evidence>
<dbReference type="SUPFAM" id="SSF55060">
    <property type="entry name" value="GHMP Kinase, C-terminal domain"/>
    <property type="match status" value="1"/>
</dbReference>
<evidence type="ECO:0000256" key="7">
    <source>
        <dbReference type="ARBA" id="ARBA00032554"/>
    </source>
</evidence>
<dbReference type="InterPro" id="IPR006204">
    <property type="entry name" value="GHMP_kinase_N_dom"/>
</dbReference>
<dbReference type="PANTHER" id="PTHR43527:SF2">
    <property type="entry name" value="4-DIPHOSPHOCYTIDYL-2-C-METHYL-D-ERYTHRITOL KINASE, CHLOROPLASTIC"/>
    <property type="match status" value="1"/>
</dbReference>
<dbReference type="EMBL" id="VSSQ01012465">
    <property type="protein sequence ID" value="MPM49294.1"/>
    <property type="molecule type" value="Genomic_DNA"/>
</dbReference>
<dbReference type="PIRSF" id="PIRSF010376">
    <property type="entry name" value="IspE"/>
    <property type="match status" value="1"/>
</dbReference>
<keyword evidence="5 10" id="KW-0418">Kinase</keyword>
<evidence type="ECO:0000256" key="1">
    <source>
        <dbReference type="ARBA" id="ARBA00009684"/>
    </source>
</evidence>
<dbReference type="Pfam" id="PF00288">
    <property type="entry name" value="GHMP_kinases_N"/>
    <property type="match status" value="1"/>
</dbReference>
<evidence type="ECO:0000256" key="5">
    <source>
        <dbReference type="ARBA" id="ARBA00022777"/>
    </source>
</evidence>
<feature type="domain" description="GHMP kinase C-terminal" evidence="9">
    <location>
        <begin position="213"/>
        <end position="272"/>
    </location>
</feature>
<name>A0A645AI18_9ZZZZ</name>
<comment type="caution">
    <text evidence="10">The sequence shown here is derived from an EMBL/GenBank/DDBJ whole genome shotgun (WGS) entry which is preliminary data.</text>
</comment>
<comment type="similarity">
    <text evidence="1">Belongs to the GHMP kinase family. IspE subfamily.</text>
</comment>
<reference evidence="10" key="1">
    <citation type="submission" date="2019-08" db="EMBL/GenBank/DDBJ databases">
        <authorList>
            <person name="Kucharzyk K."/>
            <person name="Murdoch R.W."/>
            <person name="Higgins S."/>
            <person name="Loffler F."/>
        </authorList>
    </citation>
    <scope>NUCLEOTIDE SEQUENCE</scope>
</reference>
<protein>
    <recommendedName>
        <fullName evidence="2">4-(cytidine 5'-diphospho)-2-C-methyl-D-erythritol kinase</fullName>
        <ecNumber evidence="2">2.7.1.148</ecNumber>
    </recommendedName>
    <alternativeName>
        <fullName evidence="7">4-(cytidine-5'-diphospho)-2-C-methyl-D-erythritol kinase</fullName>
    </alternativeName>
</protein>
<dbReference type="Pfam" id="PF08544">
    <property type="entry name" value="GHMP_kinases_C"/>
    <property type="match status" value="1"/>
</dbReference>
<keyword evidence="6" id="KW-0067">ATP-binding</keyword>
<organism evidence="10">
    <name type="scientific">bioreactor metagenome</name>
    <dbReference type="NCBI Taxonomy" id="1076179"/>
    <lineage>
        <taxon>unclassified sequences</taxon>
        <taxon>metagenomes</taxon>
        <taxon>ecological metagenomes</taxon>
    </lineage>
</organism>
<dbReference type="AlphaFoldDB" id="A0A645AI18"/>
<dbReference type="NCBIfam" id="TIGR00154">
    <property type="entry name" value="ispE"/>
    <property type="match status" value="1"/>
</dbReference>
<evidence type="ECO:0000256" key="4">
    <source>
        <dbReference type="ARBA" id="ARBA00022741"/>
    </source>
</evidence>
<sequence>MEFIKVRTPAKLNLALEVLGLREDGYHEVATVMQTISIYDDIKISRREEGGITLTSSLPFLPLDGRNLAARAASAFFEAAGFSSGIEIEISKRIPVGAGMAGGSANAAGVLTGLNELFGVGFSIDEMTEIGRPLGADVAFCLRRGTYLATGIGDVLTKVTDMPTCTMVVAKPRYSISTPELYRSFDSFSPAPHPDISGLIAALPVGIEQAAPLMVNMLEPVACAQIPQIAEMTQDLKKAGAVTALMTGSGSAVFGIFLRSRQAMICTEAMRKKHSRCFVSPAHPVRE</sequence>
<dbReference type="InterPro" id="IPR020568">
    <property type="entry name" value="Ribosomal_Su5_D2-typ_SF"/>
</dbReference>
<dbReference type="PANTHER" id="PTHR43527">
    <property type="entry name" value="4-DIPHOSPHOCYTIDYL-2-C-METHYL-D-ERYTHRITOL KINASE, CHLOROPLASTIC"/>
    <property type="match status" value="1"/>
</dbReference>
<keyword evidence="3 10" id="KW-0808">Transferase</keyword>